<dbReference type="InterPro" id="IPR008969">
    <property type="entry name" value="CarboxyPept-like_regulatory"/>
</dbReference>
<accession>A0A7U4E7I9</accession>
<dbReference type="RefSeq" id="WP_013929651.1">
    <property type="nucleotide sequence ID" value="NC_015703.1"/>
</dbReference>
<protein>
    <recommendedName>
        <fullName evidence="5">Outer membrane protein beta-barrel domain-containing protein</fullName>
    </recommendedName>
</protein>
<name>A0A7U4E7I9_RUNSL</name>
<dbReference type="Pfam" id="PF14905">
    <property type="entry name" value="OMP_b-brl_3"/>
    <property type="match status" value="1"/>
</dbReference>
<dbReference type="GO" id="GO:0009279">
    <property type="term" value="C:cell outer membrane"/>
    <property type="evidence" value="ECO:0007669"/>
    <property type="project" value="UniProtKB-SubCell"/>
</dbReference>
<dbReference type="AlphaFoldDB" id="A0A7U4E7I9"/>
<keyword evidence="7" id="KW-1185">Reference proteome</keyword>
<dbReference type="InterPro" id="IPR036942">
    <property type="entry name" value="Beta-barrel_TonB_sf"/>
</dbReference>
<comment type="subcellular location">
    <subcellularLocation>
        <location evidence="1">Cell outer membrane</location>
    </subcellularLocation>
</comment>
<evidence type="ECO:0000313" key="6">
    <source>
        <dbReference type="EMBL" id="AEI50353.1"/>
    </source>
</evidence>
<evidence type="ECO:0000256" key="2">
    <source>
        <dbReference type="ARBA" id="ARBA00023136"/>
    </source>
</evidence>
<evidence type="ECO:0000313" key="7">
    <source>
        <dbReference type="Proteomes" id="UP000000493"/>
    </source>
</evidence>
<feature type="region of interest" description="Disordered" evidence="4">
    <location>
        <begin position="292"/>
        <end position="319"/>
    </location>
</feature>
<dbReference type="SUPFAM" id="SSF49464">
    <property type="entry name" value="Carboxypeptidase regulatory domain-like"/>
    <property type="match status" value="1"/>
</dbReference>
<dbReference type="Gene3D" id="2.60.40.1120">
    <property type="entry name" value="Carboxypeptidase-like, regulatory domain"/>
    <property type="match status" value="1"/>
</dbReference>
<sequence length="943" mass="103863">MQYIRLTFVLLLFFVSGQLLSQEVEVKGRVVDQGDKSPLIGANILLINAADSTLRFGVVADTAGAFTVKSVPTATYRLFISFVGYTAYDQRLNLRRTSPDLGTVSLKPDAQLLKDVIVKGVAERVVQKGDTTVYNASAFKTNRDATAQDLLEKMPNITIENGQVKAQGENVQKVTVDGREFFGDDATLALKNLPAEVIDKIQVFDRLSDQAQFTGFDDGQTVKTINVVTRSDRNNGQFGKIYAGYGTDGRYMAGGSTNYFKKDTRISVIGMANNVNQQNFASEDLLGVLGGSGGGGPGGGGNRGGGNRGGGGNTGGGGNFGGGNSAGNFLSGQQGGINKTNAIGLNYSDNWGKKWKVSGSYFFNDATNNNQSQLARTFFSTQGPGLLYNEDFFSSNNNKNHRLNARLEYTLNSKNSVIITPRISFQDNTAYSSLLGANSISGLRISRTQTEKQSNNNGNNFGNTILWRHRFGKIGRTLSVGLTTSTNNRTGESMLNAIVNSYTRKTADSLQITDQRTDTRADGYTVSSNISLTENVGRGGQLQLNYTPSYTKNYSDRKTYNFSSSTGEYSMPDLRLSNEFDNTYMTNRIGGSYRMRIKKTMVTAELNYQNAQLSGKQNYPLEFKIDRSFNNILPSAMVMYRGTDGKSLRFNYRTSTNAPSISQLQNVVDNSNPLFLRTGNPNLKQEYNHNVSVRYGVTNAKNARSFFINLNGSFTENNISTATYIAVRDTVVGGFPLNRGSQFSQPVNVNGNWNVRSFLTYGLPVRSLKSNLNFNIGTGYTRTIGLINATQNTSNTHTINGGFVLSSNISEQLDFTVSVNGNYNAVSNTLQPALDGTYYFQNSNVRLNWLTKAGFFVNTNLNHTFYTGLGQDFNLNFTLWNAAVGYKFLKKQAGELKLSTFDVLGQNNSISRSVTETYIEDLQTRVLQRYYMLTFTYTLRNFR</sequence>
<evidence type="ECO:0000259" key="5">
    <source>
        <dbReference type="Pfam" id="PF14905"/>
    </source>
</evidence>
<dbReference type="Gene3D" id="2.40.170.20">
    <property type="entry name" value="TonB-dependent receptor, beta-barrel domain"/>
    <property type="match status" value="1"/>
</dbReference>
<evidence type="ECO:0000256" key="4">
    <source>
        <dbReference type="SAM" id="MobiDB-lite"/>
    </source>
</evidence>
<gene>
    <name evidence="6" type="ordered locus">Runsl_4000</name>
</gene>
<feature type="domain" description="Outer membrane protein beta-barrel" evidence="5">
    <location>
        <begin position="469"/>
        <end position="840"/>
    </location>
</feature>
<keyword evidence="3" id="KW-0998">Cell outer membrane</keyword>
<keyword evidence="2" id="KW-0472">Membrane</keyword>
<evidence type="ECO:0000256" key="3">
    <source>
        <dbReference type="ARBA" id="ARBA00023237"/>
    </source>
</evidence>
<organism evidence="6 7">
    <name type="scientific">Runella slithyformis (strain ATCC 29530 / DSM 19594 / LMG 11500 / NCIMB 11436 / LSU 4)</name>
    <dbReference type="NCBI Taxonomy" id="761193"/>
    <lineage>
        <taxon>Bacteria</taxon>
        <taxon>Pseudomonadati</taxon>
        <taxon>Bacteroidota</taxon>
        <taxon>Cytophagia</taxon>
        <taxon>Cytophagales</taxon>
        <taxon>Spirosomataceae</taxon>
        <taxon>Runella</taxon>
    </lineage>
</organism>
<dbReference type="SUPFAM" id="SSF56935">
    <property type="entry name" value="Porins"/>
    <property type="match status" value="1"/>
</dbReference>
<dbReference type="Proteomes" id="UP000000493">
    <property type="component" value="Chromosome"/>
</dbReference>
<dbReference type="KEGG" id="rsi:Runsl_4000"/>
<dbReference type="Pfam" id="PF13715">
    <property type="entry name" value="CarbopepD_reg_2"/>
    <property type="match status" value="1"/>
</dbReference>
<dbReference type="InterPro" id="IPR041700">
    <property type="entry name" value="OMP_b-brl_3"/>
</dbReference>
<dbReference type="EMBL" id="CP002859">
    <property type="protein sequence ID" value="AEI50353.1"/>
    <property type="molecule type" value="Genomic_DNA"/>
</dbReference>
<evidence type="ECO:0000256" key="1">
    <source>
        <dbReference type="ARBA" id="ARBA00004442"/>
    </source>
</evidence>
<reference evidence="6 7" key="2">
    <citation type="journal article" date="2012" name="Stand. Genomic Sci.">
        <title>Complete genome sequence of the aquatic bacterium Runella slithyformis type strain (LSU 4(T)).</title>
        <authorList>
            <person name="Copeland A."/>
            <person name="Zhang X."/>
            <person name="Misra M."/>
            <person name="Lapidus A."/>
            <person name="Nolan M."/>
            <person name="Lucas S."/>
            <person name="Deshpande S."/>
            <person name="Cheng J.F."/>
            <person name="Tapia R."/>
            <person name="Goodwin L.A."/>
            <person name="Pitluck S."/>
            <person name="Liolios K."/>
            <person name="Pagani I."/>
            <person name="Ivanova N."/>
            <person name="Mikhailova N."/>
            <person name="Pati A."/>
            <person name="Chen A."/>
            <person name="Palaniappan K."/>
            <person name="Land M."/>
            <person name="Hauser L."/>
            <person name="Pan C."/>
            <person name="Jeffries C.D."/>
            <person name="Detter J.C."/>
            <person name="Brambilla E.M."/>
            <person name="Rohde M."/>
            <person name="Djao O.D."/>
            <person name="Goker M."/>
            <person name="Sikorski J."/>
            <person name="Tindall B.J."/>
            <person name="Woyke T."/>
            <person name="Bristow J."/>
            <person name="Eisen J.A."/>
            <person name="Markowitz V."/>
            <person name="Hugenholtz P."/>
            <person name="Kyrpides N.C."/>
            <person name="Klenk H.P."/>
            <person name="Mavromatis K."/>
        </authorList>
    </citation>
    <scope>NUCLEOTIDE SEQUENCE [LARGE SCALE GENOMIC DNA]</scope>
    <source>
        <strain evidence="7">ATCC 29530 / DSM 19594 / LMG 11500 / NCIMB 11436 / LSU 4</strain>
    </source>
</reference>
<proteinExistence type="predicted"/>
<reference evidence="7" key="1">
    <citation type="submission" date="2011-06" db="EMBL/GenBank/DDBJ databases">
        <title>The complete genome of chromosome of Runella slithyformis DSM 19594.</title>
        <authorList>
            <consortium name="US DOE Joint Genome Institute (JGI-PGF)"/>
            <person name="Lucas S."/>
            <person name="Han J."/>
            <person name="Lapidus A."/>
            <person name="Bruce D."/>
            <person name="Goodwin L."/>
            <person name="Pitluck S."/>
            <person name="Peters L."/>
            <person name="Kyrpides N."/>
            <person name="Mavromatis K."/>
            <person name="Ivanova N."/>
            <person name="Ovchinnikova G."/>
            <person name="Zhang X."/>
            <person name="Misra M."/>
            <person name="Detter J.C."/>
            <person name="Tapia R."/>
            <person name="Han C."/>
            <person name="Land M."/>
            <person name="Hauser L."/>
            <person name="Markowitz V."/>
            <person name="Cheng J.-F."/>
            <person name="Hugenholtz P."/>
            <person name="Woyke T."/>
            <person name="Wu D."/>
            <person name="Tindall B."/>
            <person name="Faehrich R."/>
            <person name="Brambilla E."/>
            <person name="Klenk H.-P."/>
            <person name="Eisen J.A."/>
        </authorList>
    </citation>
    <scope>NUCLEOTIDE SEQUENCE [LARGE SCALE GENOMIC DNA]</scope>
    <source>
        <strain evidence="7">ATCC 29530 / DSM 19594 / LMG 11500 / NCIMB 11436 / LSU 4</strain>
    </source>
</reference>